<accession>A0A816LFC0</accession>
<name>A0A816LFC0_9BILA</name>
<evidence type="ECO:0000256" key="2">
    <source>
        <dbReference type="SAM" id="MobiDB-lite"/>
    </source>
</evidence>
<feature type="region of interest" description="Disordered" evidence="2">
    <location>
        <begin position="715"/>
        <end position="769"/>
    </location>
</feature>
<keyword evidence="1" id="KW-0175">Coiled coil</keyword>
<gene>
    <name evidence="3" type="ORF">WKI299_LOCUS1588</name>
</gene>
<feature type="compositionally biased region" description="Polar residues" evidence="2">
    <location>
        <begin position="1127"/>
        <end position="1140"/>
    </location>
</feature>
<protein>
    <submittedName>
        <fullName evidence="3">Uncharacterized protein</fullName>
    </submittedName>
</protein>
<feature type="region of interest" description="Disordered" evidence="2">
    <location>
        <begin position="489"/>
        <end position="535"/>
    </location>
</feature>
<feature type="compositionally biased region" description="Low complexity" evidence="2">
    <location>
        <begin position="510"/>
        <end position="523"/>
    </location>
</feature>
<evidence type="ECO:0000256" key="1">
    <source>
        <dbReference type="SAM" id="Coils"/>
    </source>
</evidence>
<feature type="coiled-coil region" evidence="1">
    <location>
        <begin position="390"/>
        <end position="417"/>
    </location>
</feature>
<feature type="region of interest" description="Disordered" evidence="2">
    <location>
        <begin position="119"/>
        <end position="145"/>
    </location>
</feature>
<proteinExistence type="predicted"/>
<feature type="compositionally biased region" description="Low complexity" evidence="2">
    <location>
        <begin position="121"/>
        <end position="137"/>
    </location>
</feature>
<feature type="compositionally biased region" description="Polar residues" evidence="2">
    <location>
        <begin position="715"/>
        <end position="736"/>
    </location>
</feature>
<feature type="region of interest" description="Disordered" evidence="2">
    <location>
        <begin position="629"/>
        <end position="668"/>
    </location>
</feature>
<organism evidence="3 4">
    <name type="scientific">Rotaria magnacalcarata</name>
    <dbReference type="NCBI Taxonomy" id="392030"/>
    <lineage>
        <taxon>Eukaryota</taxon>
        <taxon>Metazoa</taxon>
        <taxon>Spiralia</taxon>
        <taxon>Gnathifera</taxon>
        <taxon>Rotifera</taxon>
        <taxon>Eurotatoria</taxon>
        <taxon>Bdelloidea</taxon>
        <taxon>Philodinida</taxon>
        <taxon>Philodinidae</taxon>
        <taxon>Rotaria</taxon>
    </lineage>
</organism>
<feature type="region of interest" description="Disordered" evidence="2">
    <location>
        <begin position="1116"/>
        <end position="1140"/>
    </location>
</feature>
<dbReference type="EMBL" id="CAJNRF010000092">
    <property type="protein sequence ID" value="CAF1936871.1"/>
    <property type="molecule type" value="Genomic_DNA"/>
</dbReference>
<comment type="caution">
    <text evidence="3">The sequence shown here is derived from an EMBL/GenBank/DDBJ whole genome shotgun (WGS) entry which is preliminary data.</text>
</comment>
<feature type="compositionally biased region" description="Low complexity" evidence="2">
    <location>
        <begin position="737"/>
        <end position="769"/>
    </location>
</feature>
<feature type="compositionally biased region" description="Polar residues" evidence="2">
    <location>
        <begin position="489"/>
        <end position="509"/>
    </location>
</feature>
<dbReference type="Proteomes" id="UP000663856">
    <property type="component" value="Unassembled WGS sequence"/>
</dbReference>
<evidence type="ECO:0000313" key="4">
    <source>
        <dbReference type="Proteomes" id="UP000663856"/>
    </source>
</evidence>
<feature type="compositionally biased region" description="Polar residues" evidence="2">
    <location>
        <begin position="524"/>
        <end position="533"/>
    </location>
</feature>
<evidence type="ECO:0000313" key="3">
    <source>
        <dbReference type="EMBL" id="CAF1936871.1"/>
    </source>
</evidence>
<reference evidence="3" key="1">
    <citation type="submission" date="2021-02" db="EMBL/GenBank/DDBJ databases">
        <authorList>
            <person name="Nowell W R."/>
        </authorList>
    </citation>
    <scope>NUCLEOTIDE SEQUENCE</scope>
</reference>
<feature type="compositionally biased region" description="Low complexity" evidence="2">
    <location>
        <begin position="169"/>
        <end position="208"/>
    </location>
</feature>
<sequence>MVKSATTDNNERPILTGMTLGLNSTLLISEGNTKLPPCPMLLLSNSDGLLQVYYFICNSLPPICRPFEVIQQIQVLQPTINMVSGTSIPPSSSSSSSSTPPMLPFSISTTKILQPTINMVSGTSIPPSSSSSSSSTPPMLPFSISTTQTSSNNGFSFSNFGFADSTFAPNNSQPNKQPPNNSLSSIQPSLPIINGSSSTDDISKSLSTNKVTPTSQIVPTKIATNSEQPPPTVVDTENLLQVVDKLQSKLKAVQIPLSKPADSPIDLDQSLKTLIASLNTTIKSLETSLQSTKSMTSAHIESQTRIENARHQIILCQKENLYDLLKDRELDPWTQLRIDSVKNKYEKLKHDFNVLLQLTNKAIHDKSFINNDDDDEEAENEDFLPDFEILDTTETMKQRMNKRMRDLSHKVTETEKDLAHICTTLNTDLLSTKPNNSNFSKTKTSSPRSFHELDSTIFSHLQATHKNVLQICVPSTPIIQLSSIVEQKQSSTTEIAKSQTPTIKSSTFETTKQQTPTTKSSTPIQPNSPSSESESFKNMLRLVRTSIDLFSGATSPEQLRELSSAIATSPLASGAVAAQKSNITGISRTPTMSKTTNPTKSSTIAKPTSTIFLQTPGTTMNSSIPNISFTPATPTTQTISSDTQSKLQTNRPSFQTTADQSKQQTAPVTGDSYVRSLLSNSTIPSTTTSPSLINQLGATSTTSQVVRSALFSNASATTSTPQLTNQTPLSAQQAPGISTSSSSQPPFGSTSSTTSTIITSVQSTSPTTKPIISTSLSPFSGQGPFNTSGFNLPPNSSSTGPFGTTTTTTGSSFTGAVTTTSAPSIFGTTVTATASPFGTPAPTTTATPITPTSGTGIFGVSTTSTASAFGPVFGSPSTTTATTSSAPAVGIFGTPISSSSGTSIFGAGTTSTSGTSFFGGTPGAGSSVSPFGSGFGSALTTTAPSTSVFGGGFANTTTTGTSPFGSTFGATTPTSSAGSFGSIFGGTTTATSSAAPNATTFSGFGTATSTTPTSATSVFGGSGFSFTSPATSTLTTQSTVAGGSSFGSRPTFGSNFTGFATQSNAAAPSSGFSFGGFGGAQPAEAQATQPGFGSFGAASTVTSLFGGAAGQTTGFPSAASSFGAPTAQPTASPSFTAYRK</sequence>
<feature type="compositionally biased region" description="Polar residues" evidence="2">
    <location>
        <begin position="629"/>
        <end position="667"/>
    </location>
</feature>
<feature type="region of interest" description="Disordered" evidence="2">
    <location>
        <begin position="166"/>
        <end position="211"/>
    </location>
</feature>
<dbReference type="AlphaFoldDB" id="A0A816LFC0"/>